<evidence type="ECO:0000256" key="1">
    <source>
        <dbReference type="SAM" id="MobiDB-lite"/>
    </source>
</evidence>
<evidence type="ECO:0000313" key="2">
    <source>
        <dbReference type="EMBL" id="CAK9084632.1"/>
    </source>
</evidence>
<gene>
    <name evidence="2" type="ORF">CCMP2556_LOCUS41137</name>
</gene>
<dbReference type="Proteomes" id="UP001642484">
    <property type="component" value="Unassembled WGS sequence"/>
</dbReference>
<proteinExistence type="predicted"/>
<keyword evidence="3" id="KW-1185">Reference proteome</keyword>
<accession>A0ABP0Q8S4</accession>
<dbReference type="EMBL" id="CAXAMN010024217">
    <property type="protein sequence ID" value="CAK9084632.1"/>
    <property type="molecule type" value="Genomic_DNA"/>
</dbReference>
<organism evidence="2 3">
    <name type="scientific">Durusdinium trenchii</name>
    <dbReference type="NCBI Taxonomy" id="1381693"/>
    <lineage>
        <taxon>Eukaryota</taxon>
        <taxon>Sar</taxon>
        <taxon>Alveolata</taxon>
        <taxon>Dinophyceae</taxon>
        <taxon>Suessiales</taxon>
        <taxon>Symbiodiniaceae</taxon>
        <taxon>Durusdinium</taxon>
    </lineage>
</organism>
<reference evidence="2 3" key="1">
    <citation type="submission" date="2024-02" db="EMBL/GenBank/DDBJ databases">
        <authorList>
            <person name="Chen Y."/>
            <person name="Shah S."/>
            <person name="Dougan E. K."/>
            <person name="Thang M."/>
            <person name="Chan C."/>
        </authorList>
    </citation>
    <scope>NUCLEOTIDE SEQUENCE [LARGE SCALE GENOMIC DNA]</scope>
</reference>
<sequence>MPRYGEDSRPKAAEELDMKPEALAHLHKLHSRLGSEVWTEESRKTQSYRVDNGFLKAQSVGLGFRRSKDMKDLVPDTVVPWGSRIQGVDEGDGWLRLGANYLPFFVHGIPVISPDGSRQLSPWSSPRSVSEKGQGSMQSLAGAKVAEAGAPWPRSPGMLGGAGTISRTPGPSPIEANVVPLSPPMPTAPFDFASLRELVRLLRECHKKVSKGLRPNEELQMLEQIRRSLANDLAMHQRSGVWHYLLQEILLTQDAIEGKYPSSEAKQPPGTKVPSSPWREWEEFKKTALPDSDEDEPPRRRADETTPSLVGPILTEALSGSGAAALLDAVPAALRTHHRHQPQEVEDRCVELERHVARVRQARHARQR</sequence>
<evidence type="ECO:0000313" key="3">
    <source>
        <dbReference type="Proteomes" id="UP001642484"/>
    </source>
</evidence>
<protein>
    <submittedName>
        <fullName evidence="2">Uncharacterized protein</fullName>
    </submittedName>
</protein>
<name>A0ABP0Q8S4_9DINO</name>
<comment type="caution">
    <text evidence="2">The sequence shown here is derived from an EMBL/GenBank/DDBJ whole genome shotgun (WGS) entry which is preliminary data.</text>
</comment>
<feature type="region of interest" description="Disordered" evidence="1">
    <location>
        <begin position="116"/>
        <end position="135"/>
    </location>
</feature>
<feature type="region of interest" description="Disordered" evidence="1">
    <location>
        <begin position="286"/>
        <end position="311"/>
    </location>
</feature>